<dbReference type="GeneID" id="5470580"/>
<evidence type="ECO:0000256" key="1">
    <source>
        <dbReference type="SAM" id="Phobius"/>
    </source>
</evidence>
<dbReference type="EMBL" id="EF101928">
    <property type="protein sequence ID" value="ABT16769.1"/>
    <property type="molecule type" value="Genomic_DNA"/>
</dbReference>
<gene>
    <name evidence="2" type="primary">z635R</name>
    <name evidence="2" type="ORF">ATCV1_z635R</name>
</gene>
<organism evidence="2 3">
    <name type="scientific">Chlorovirus heliozoae</name>
    <dbReference type="NCBI Taxonomy" id="322019"/>
    <lineage>
        <taxon>Viruses</taxon>
        <taxon>Varidnaviria</taxon>
        <taxon>Bamfordvirae</taxon>
        <taxon>Nucleocytoviricota</taxon>
        <taxon>Megaviricetes</taxon>
        <taxon>Algavirales</taxon>
        <taxon>Phycodnaviridae</taxon>
        <taxon>Chlorovirus</taxon>
    </lineage>
</organism>
<keyword evidence="1" id="KW-1133">Transmembrane helix</keyword>
<evidence type="ECO:0000313" key="2">
    <source>
        <dbReference type="EMBL" id="ABT16769.1"/>
    </source>
</evidence>
<name>A7K9P5_9PHYC</name>
<accession>A7K9P5</accession>
<dbReference type="RefSeq" id="YP_001427116.1">
    <property type="nucleotide sequence ID" value="NC_008724.1"/>
</dbReference>
<reference evidence="2 3" key="1">
    <citation type="submission" date="2006-09" db="EMBL/GenBank/DDBJ databases">
        <title>Sequence and annotation of the 288-kb ATCV-1 virus that infects an endosymbiotic Chlorella strain of the heliozoon Acanthocystis turfacea.</title>
        <authorList>
            <person name="Fitzgerald L.A."/>
            <person name="Graves M.V."/>
            <person name="Li X."/>
            <person name="Pfitzner A.J.P."/>
            <person name="Hartigan J."/>
            <person name="Van Etten J.L."/>
        </authorList>
    </citation>
    <scope>NUCLEOTIDE SEQUENCE [LARGE SCALE GENOMIC DNA]</scope>
    <source>
        <strain evidence="2 3">ATCV-1</strain>
    </source>
</reference>
<sequence>MILRARLRCTHFLFCFVCRILSVHRMLLARFCFAHSPPGFLTQNLSCMCLADFLLGFLAQLASCSTTFSQIISTGCKSTEYFDHKFLVVIQFFIGTLIPMLLEVLPSILLNGVVNCYTLTAWELMFLETFFYRPSCLTNIRLFIWRNQHVYKPHCTTFHNRSVNT</sequence>
<feature type="transmembrane region" description="Helical" evidence="1">
    <location>
        <begin position="50"/>
        <end position="72"/>
    </location>
</feature>
<dbReference type="Proteomes" id="UP000202420">
    <property type="component" value="Segment"/>
</dbReference>
<evidence type="ECO:0000313" key="3">
    <source>
        <dbReference type="Proteomes" id="UP000202420"/>
    </source>
</evidence>
<keyword evidence="1" id="KW-0812">Transmembrane</keyword>
<keyword evidence="1" id="KW-0472">Membrane</keyword>
<keyword evidence="3" id="KW-1185">Reference proteome</keyword>
<dbReference type="KEGG" id="vg:5470580"/>
<proteinExistence type="predicted"/>
<feature type="transmembrane region" description="Helical" evidence="1">
    <location>
        <begin position="84"/>
        <end position="102"/>
    </location>
</feature>
<protein>
    <submittedName>
        <fullName evidence="2">Uncharacterized protein z635R</fullName>
    </submittedName>
</protein>